<dbReference type="EMBL" id="BGPR01032969">
    <property type="protein sequence ID" value="GBO06717.1"/>
    <property type="molecule type" value="Genomic_DNA"/>
</dbReference>
<keyword evidence="3" id="KW-1185">Reference proteome</keyword>
<dbReference type="AlphaFoldDB" id="A0A4Y2U554"/>
<name>A0A4Y2U554_ARAVE</name>
<gene>
    <name evidence="2" type="ORF">AVEN_56692_1</name>
</gene>
<accession>A0A4Y2U554</accession>
<protein>
    <submittedName>
        <fullName evidence="2">Uncharacterized protein</fullName>
    </submittedName>
</protein>
<evidence type="ECO:0000256" key="1">
    <source>
        <dbReference type="SAM" id="MobiDB-lite"/>
    </source>
</evidence>
<evidence type="ECO:0000313" key="3">
    <source>
        <dbReference type="Proteomes" id="UP000499080"/>
    </source>
</evidence>
<sequence>MESSKSRLSVICPPGEEDPPSSPPPPYEELRVRLAVFEVIQQAQDTCHPFE</sequence>
<reference evidence="2 3" key="1">
    <citation type="journal article" date="2019" name="Sci. Rep.">
        <title>Orb-weaving spider Araneus ventricosus genome elucidates the spidroin gene catalogue.</title>
        <authorList>
            <person name="Kono N."/>
            <person name="Nakamura H."/>
            <person name="Ohtoshi R."/>
            <person name="Moran D.A.P."/>
            <person name="Shinohara A."/>
            <person name="Yoshida Y."/>
            <person name="Fujiwara M."/>
            <person name="Mori M."/>
            <person name="Tomita M."/>
            <person name="Arakawa K."/>
        </authorList>
    </citation>
    <scope>NUCLEOTIDE SEQUENCE [LARGE SCALE GENOMIC DNA]</scope>
</reference>
<organism evidence="2 3">
    <name type="scientific">Araneus ventricosus</name>
    <name type="common">Orbweaver spider</name>
    <name type="synonym">Epeira ventricosa</name>
    <dbReference type="NCBI Taxonomy" id="182803"/>
    <lineage>
        <taxon>Eukaryota</taxon>
        <taxon>Metazoa</taxon>
        <taxon>Ecdysozoa</taxon>
        <taxon>Arthropoda</taxon>
        <taxon>Chelicerata</taxon>
        <taxon>Arachnida</taxon>
        <taxon>Araneae</taxon>
        <taxon>Araneomorphae</taxon>
        <taxon>Entelegynae</taxon>
        <taxon>Araneoidea</taxon>
        <taxon>Araneidae</taxon>
        <taxon>Araneus</taxon>
    </lineage>
</organism>
<feature type="non-terminal residue" evidence="2">
    <location>
        <position position="51"/>
    </location>
</feature>
<comment type="caution">
    <text evidence="2">The sequence shown here is derived from an EMBL/GenBank/DDBJ whole genome shotgun (WGS) entry which is preliminary data.</text>
</comment>
<dbReference type="Proteomes" id="UP000499080">
    <property type="component" value="Unassembled WGS sequence"/>
</dbReference>
<feature type="region of interest" description="Disordered" evidence="1">
    <location>
        <begin position="1"/>
        <end position="27"/>
    </location>
</feature>
<evidence type="ECO:0000313" key="2">
    <source>
        <dbReference type="EMBL" id="GBO06717.1"/>
    </source>
</evidence>
<proteinExistence type="predicted"/>